<evidence type="ECO:0000313" key="1">
    <source>
        <dbReference type="EMBL" id="APH06570.1"/>
    </source>
</evidence>
<dbReference type="EMBL" id="CP016020">
    <property type="protein sequence ID" value="APH06570.1"/>
    <property type="molecule type" value="Genomic_DNA"/>
</dbReference>
<evidence type="ECO:0000313" key="2">
    <source>
        <dbReference type="Proteomes" id="UP000181936"/>
    </source>
</evidence>
<dbReference type="Proteomes" id="UP000181936">
    <property type="component" value="Chromosome"/>
</dbReference>
<proteinExistence type="predicted"/>
<keyword evidence="2" id="KW-1185">Reference proteome</keyword>
<reference evidence="1 2" key="1">
    <citation type="journal article" date="2016" name="Sci. Rep.">
        <title>Complete genome sequence and transcriptomic analysis of a novel marine strain Bacillus weihaiensis reveals the mechanism of brown algae degradation.</title>
        <authorList>
            <person name="Zhu Y."/>
            <person name="Chen P."/>
            <person name="Bao Y."/>
            <person name="Men Y."/>
            <person name="Zeng Y."/>
            <person name="Yang J."/>
            <person name="Sun J."/>
            <person name="Sun Y."/>
        </authorList>
    </citation>
    <scope>NUCLEOTIDE SEQUENCE [LARGE SCALE GENOMIC DNA]</scope>
    <source>
        <strain evidence="1 2">Alg07</strain>
    </source>
</reference>
<gene>
    <name evidence="1" type="ORF">A9C19_18665</name>
</gene>
<organism evidence="1 2">
    <name type="scientific">Bacillus weihaiensis</name>
    <dbReference type="NCBI Taxonomy" id="1547283"/>
    <lineage>
        <taxon>Bacteria</taxon>
        <taxon>Bacillati</taxon>
        <taxon>Bacillota</taxon>
        <taxon>Bacilli</taxon>
        <taxon>Bacillales</taxon>
        <taxon>Bacillaceae</taxon>
        <taxon>Bacillus</taxon>
    </lineage>
</organism>
<name>A0A1L3MWB0_9BACI</name>
<accession>A0A1L3MWB0</accession>
<sequence length="63" mass="7318">MSNNELKNSELATFLGMQYLINKQPLTKRKKSSFLQIILKKQEEKSDSPVLEIIKKRAVSHPF</sequence>
<protein>
    <submittedName>
        <fullName evidence="1">Uncharacterized protein</fullName>
    </submittedName>
</protein>
<dbReference type="KEGG" id="bwh:A9C19_18665"/>
<dbReference type="AlphaFoldDB" id="A0A1L3MWB0"/>